<feature type="transmembrane region" description="Helical" evidence="6">
    <location>
        <begin position="187"/>
        <end position="205"/>
    </location>
</feature>
<feature type="transmembrane region" description="Helical" evidence="6">
    <location>
        <begin position="217"/>
        <end position="239"/>
    </location>
</feature>
<comment type="similarity">
    <text evidence="2">Belongs to the EamA transporter family.</text>
</comment>
<feature type="transmembrane region" description="Helical" evidence="6">
    <location>
        <begin position="20"/>
        <end position="44"/>
    </location>
</feature>
<gene>
    <name evidence="8" type="ORF">OLMES_2821</name>
</gene>
<feature type="transmembrane region" description="Helical" evidence="6">
    <location>
        <begin position="251"/>
        <end position="268"/>
    </location>
</feature>
<dbReference type="EMBL" id="CP021425">
    <property type="protein sequence ID" value="ARU56869.1"/>
    <property type="molecule type" value="Genomic_DNA"/>
</dbReference>
<evidence type="ECO:0000259" key="7">
    <source>
        <dbReference type="Pfam" id="PF00892"/>
    </source>
</evidence>
<feature type="transmembrane region" description="Helical" evidence="6">
    <location>
        <begin position="274"/>
        <end position="291"/>
    </location>
</feature>
<dbReference type="PANTHER" id="PTHR32322:SF2">
    <property type="entry name" value="EAMA DOMAIN-CONTAINING PROTEIN"/>
    <property type="match status" value="1"/>
</dbReference>
<dbReference type="OrthoDB" id="9784288at2"/>
<dbReference type="PANTHER" id="PTHR32322">
    <property type="entry name" value="INNER MEMBRANE TRANSPORTER"/>
    <property type="match status" value="1"/>
</dbReference>
<evidence type="ECO:0000256" key="6">
    <source>
        <dbReference type="SAM" id="Phobius"/>
    </source>
</evidence>
<comment type="subcellular location">
    <subcellularLocation>
        <location evidence="1">Membrane</location>
        <topology evidence="1">Multi-pass membrane protein</topology>
    </subcellularLocation>
</comment>
<dbReference type="InterPro" id="IPR000620">
    <property type="entry name" value="EamA_dom"/>
</dbReference>
<keyword evidence="5 6" id="KW-0472">Membrane</keyword>
<keyword evidence="9" id="KW-1185">Reference proteome</keyword>
<sequence>MSTVYPAIRNTYFSKSTVNYLMGLVAVLAFALTGPLTSISLQTIDATFSAAYRTTLAGILAAIILTVTKSRFPDRQEYRWLIPAALCVAIGFPYFTSYAMRHTGAIDTGIVFGIIPVLTALCGIFIHRRQMVWKFWLWACCAALIITVFYVQHGLRLSPFLLCAAVVAAIGYTAGSKCAQTLGGWQTISWSVVFLLPINGALMISNLEVDTLSRMSISSFFANTYLGVVSQWLGFFLWYRALSEDIQRVSQIQVLQPVATAVFATLLLNESMSSGLGMITGLLIICLLGCMKSGQSSKND</sequence>
<feature type="transmembrane region" description="Helical" evidence="6">
    <location>
        <begin position="80"/>
        <end position="100"/>
    </location>
</feature>
<feature type="transmembrane region" description="Helical" evidence="6">
    <location>
        <begin position="106"/>
        <end position="126"/>
    </location>
</feature>
<keyword evidence="4 6" id="KW-1133">Transmembrane helix</keyword>
<evidence type="ECO:0000313" key="9">
    <source>
        <dbReference type="Proteomes" id="UP000196027"/>
    </source>
</evidence>
<evidence type="ECO:0000256" key="4">
    <source>
        <dbReference type="ARBA" id="ARBA00022989"/>
    </source>
</evidence>
<feature type="domain" description="EamA" evidence="7">
    <location>
        <begin position="160"/>
        <end position="286"/>
    </location>
</feature>
<reference evidence="8 9" key="1">
    <citation type="submission" date="2017-05" db="EMBL/GenBank/DDBJ databases">
        <title>Genomic insights into alkan degradation activity of Oleiphilus messinensis.</title>
        <authorList>
            <person name="Kozyavkin S.A."/>
            <person name="Slesarev A.I."/>
            <person name="Golyshin P.N."/>
            <person name="Korzhenkov A."/>
            <person name="Golyshina O.N."/>
            <person name="Toshchakov S.V."/>
        </authorList>
    </citation>
    <scope>NUCLEOTIDE SEQUENCE [LARGE SCALE GENOMIC DNA]</scope>
    <source>
        <strain evidence="8 9">ME102</strain>
    </source>
</reference>
<feature type="transmembrane region" description="Helical" evidence="6">
    <location>
        <begin position="157"/>
        <end position="175"/>
    </location>
</feature>
<dbReference type="KEGG" id="ome:OLMES_2821"/>
<dbReference type="AlphaFoldDB" id="A0A1Y0I9M2"/>
<proteinExistence type="inferred from homology"/>
<protein>
    <submittedName>
        <fullName evidence="8">DME family DMT superfamily transporter</fullName>
    </submittedName>
</protein>
<dbReference type="InterPro" id="IPR037185">
    <property type="entry name" value="EmrE-like"/>
</dbReference>
<dbReference type="Proteomes" id="UP000196027">
    <property type="component" value="Chromosome"/>
</dbReference>
<keyword evidence="3 6" id="KW-0812">Transmembrane</keyword>
<feature type="domain" description="EamA" evidence="7">
    <location>
        <begin position="20"/>
        <end position="149"/>
    </location>
</feature>
<feature type="transmembrane region" description="Helical" evidence="6">
    <location>
        <begin position="133"/>
        <end position="151"/>
    </location>
</feature>
<dbReference type="SUPFAM" id="SSF103481">
    <property type="entry name" value="Multidrug resistance efflux transporter EmrE"/>
    <property type="match status" value="1"/>
</dbReference>
<evidence type="ECO:0000256" key="3">
    <source>
        <dbReference type="ARBA" id="ARBA00022692"/>
    </source>
</evidence>
<organism evidence="8 9">
    <name type="scientific">Oleiphilus messinensis</name>
    <dbReference type="NCBI Taxonomy" id="141451"/>
    <lineage>
        <taxon>Bacteria</taxon>
        <taxon>Pseudomonadati</taxon>
        <taxon>Pseudomonadota</taxon>
        <taxon>Gammaproteobacteria</taxon>
        <taxon>Oceanospirillales</taxon>
        <taxon>Oleiphilaceae</taxon>
        <taxon>Oleiphilus</taxon>
    </lineage>
</organism>
<accession>A0A1Y0I9M2</accession>
<evidence type="ECO:0000256" key="5">
    <source>
        <dbReference type="ARBA" id="ARBA00023136"/>
    </source>
</evidence>
<name>A0A1Y0I9M2_9GAMM</name>
<evidence type="ECO:0000256" key="2">
    <source>
        <dbReference type="ARBA" id="ARBA00007362"/>
    </source>
</evidence>
<dbReference type="InterPro" id="IPR050638">
    <property type="entry name" value="AA-Vitamin_Transporters"/>
</dbReference>
<feature type="transmembrane region" description="Helical" evidence="6">
    <location>
        <begin position="50"/>
        <end position="68"/>
    </location>
</feature>
<evidence type="ECO:0000313" key="8">
    <source>
        <dbReference type="EMBL" id="ARU56869.1"/>
    </source>
</evidence>
<dbReference type="GO" id="GO:0016020">
    <property type="term" value="C:membrane"/>
    <property type="evidence" value="ECO:0007669"/>
    <property type="project" value="UniProtKB-SubCell"/>
</dbReference>
<dbReference type="Pfam" id="PF00892">
    <property type="entry name" value="EamA"/>
    <property type="match status" value="2"/>
</dbReference>
<evidence type="ECO:0000256" key="1">
    <source>
        <dbReference type="ARBA" id="ARBA00004141"/>
    </source>
</evidence>
<dbReference type="RefSeq" id="WP_087461822.1">
    <property type="nucleotide sequence ID" value="NZ_CP021425.1"/>
</dbReference>